<evidence type="ECO:0000313" key="2">
    <source>
        <dbReference type="EMBL" id="VVE38205.1"/>
    </source>
</evidence>
<protein>
    <submittedName>
        <fullName evidence="2">XRE family transcriptional regulator</fullName>
    </submittedName>
</protein>
<evidence type="ECO:0000313" key="3">
    <source>
        <dbReference type="Proteomes" id="UP000406256"/>
    </source>
</evidence>
<feature type="domain" description="HTH cro/C1-type" evidence="1">
    <location>
        <begin position="18"/>
        <end position="72"/>
    </location>
</feature>
<keyword evidence="3" id="KW-1185">Reference proteome</keyword>
<dbReference type="SMART" id="SM00530">
    <property type="entry name" value="HTH_XRE"/>
    <property type="match status" value="1"/>
</dbReference>
<dbReference type="EMBL" id="CABPSB010000017">
    <property type="protein sequence ID" value="VVE38205.1"/>
    <property type="molecule type" value="Genomic_DNA"/>
</dbReference>
<gene>
    <name evidence="2" type="ORF">PAN31108_03999</name>
</gene>
<dbReference type="OrthoDB" id="8943275at2"/>
<accession>A0A5E4XQ25</accession>
<proteinExistence type="predicted"/>
<dbReference type="RefSeq" id="WP_150670517.1">
    <property type="nucleotide sequence ID" value="NZ_CABPSB010000017.1"/>
</dbReference>
<reference evidence="2 3" key="1">
    <citation type="submission" date="2019-08" db="EMBL/GenBank/DDBJ databases">
        <authorList>
            <person name="Peeters C."/>
        </authorList>
    </citation>
    <scope>NUCLEOTIDE SEQUENCE [LARGE SCALE GENOMIC DNA]</scope>
    <source>
        <strain evidence="2 3">LMG 31108</strain>
    </source>
</reference>
<dbReference type="InterPro" id="IPR010982">
    <property type="entry name" value="Lambda_DNA-bd_dom_sf"/>
</dbReference>
<sequence length="80" mass="9202">MNFFPHHKRSIDALAEILITTRQAKRLTTKQVAARLGKPEAFVLDYESGKYRLDLPELVDIADAIGIDMVELINLYQQRM</sequence>
<dbReference type="AlphaFoldDB" id="A0A5E4XQ25"/>
<dbReference type="GO" id="GO:0003677">
    <property type="term" value="F:DNA binding"/>
    <property type="evidence" value="ECO:0007669"/>
    <property type="project" value="InterPro"/>
</dbReference>
<name>A0A5E4XQ25_9BURK</name>
<dbReference type="Gene3D" id="1.10.260.40">
    <property type="entry name" value="lambda repressor-like DNA-binding domains"/>
    <property type="match status" value="1"/>
</dbReference>
<dbReference type="InterPro" id="IPR001387">
    <property type="entry name" value="Cro/C1-type_HTH"/>
</dbReference>
<organism evidence="2 3">
    <name type="scientific">Pandoraea anhela</name>
    <dbReference type="NCBI Taxonomy" id="2508295"/>
    <lineage>
        <taxon>Bacteria</taxon>
        <taxon>Pseudomonadati</taxon>
        <taxon>Pseudomonadota</taxon>
        <taxon>Betaproteobacteria</taxon>
        <taxon>Burkholderiales</taxon>
        <taxon>Burkholderiaceae</taxon>
        <taxon>Pandoraea</taxon>
    </lineage>
</organism>
<dbReference type="Proteomes" id="UP000406256">
    <property type="component" value="Unassembled WGS sequence"/>
</dbReference>
<dbReference type="CDD" id="cd00093">
    <property type="entry name" value="HTH_XRE"/>
    <property type="match status" value="1"/>
</dbReference>
<dbReference type="SUPFAM" id="SSF47413">
    <property type="entry name" value="lambda repressor-like DNA-binding domains"/>
    <property type="match status" value="1"/>
</dbReference>
<dbReference type="Pfam" id="PF01381">
    <property type="entry name" value="HTH_3"/>
    <property type="match status" value="1"/>
</dbReference>
<dbReference type="PROSITE" id="PS50943">
    <property type="entry name" value="HTH_CROC1"/>
    <property type="match status" value="1"/>
</dbReference>
<evidence type="ECO:0000259" key="1">
    <source>
        <dbReference type="PROSITE" id="PS50943"/>
    </source>
</evidence>